<dbReference type="Proteomes" id="UP000823749">
    <property type="component" value="Chromosome 6"/>
</dbReference>
<sequence length="138" mass="15663">MRPQHPKGTKLHRIVQHDIINKNKDNIQYRHAQVNPWKSQEKKSPGVNDQLVPIFDCTTRPDDAQPSPAKVKQTSLEFVVRGDDGSLSQSPDWRGQPFPIDYIIPIHTPLVPVEEEKIIQKHRSLAGNHTKVIVKGGE</sequence>
<keyword evidence="2" id="KW-1185">Reference proteome</keyword>
<reference evidence="1 2" key="1">
    <citation type="submission" date="2020-08" db="EMBL/GenBank/DDBJ databases">
        <title>Plant Genome Project.</title>
        <authorList>
            <person name="Zhang R.-G."/>
        </authorList>
    </citation>
    <scope>NUCLEOTIDE SEQUENCE [LARGE SCALE GENOMIC DNA]</scope>
    <source>
        <strain evidence="1">WSP0</strain>
        <tissue evidence="1">Leaf</tissue>
    </source>
</reference>
<dbReference type="EMBL" id="JACTNZ010000006">
    <property type="protein sequence ID" value="KAG5545897.1"/>
    <property type="molecule type" value="Genomic_DNA"/>
</dbReference>
<accession>A0AAV6K0K2</accession>
<proteinExistence type="predicted"/>
<protein>
    <submittedName>
        <fullName evidence="1">Uncharacterized protein</fullName>
    </submittedName>
</protein>
<dbReference type="AlphaFoldDB" id="A0AAV6K0K2"/>
<evidence type="ECO:0000313" key="2">
    <source>
        <dbReference type="Proteomes" id="UP000823749"/>
    </source>
</evidence>
<comment type="caution">
    <text evidence="1">The sequence shown here is derived from an EMBL/GenBank/DDBJ whole genome shotgun (WGS) entry which is preliminary data.</text>
</comment>
<name>A0AAV6K0K2_9ERIC</name>
<gene>
    <name evidence="1" type="ORF">RHGRI_018153</name>
</gene>
<organism evidence="1 2">
    <name type="scientific">Rhododendron griersonianum</name>
    <dbReference type="NCBI Taxonomy" id="479676"/>
    <lineage>
        <taxon>Eukaryota</taxon>
        <taxon>Viridiplantae</taxon>
        <taxon>Streptophyta</taxon>
        <taxon>Embryophyta</taxon>
        <taxon>Tracheophyta</taxon>
        <taxon>Spermatophyta</taxon>
        <taxon>Magnoliopsida</taxon>
        <taxon>eudicotyledons</taxon>
        <taxon>Gunneridae</taxon>
        <taxon>Pentapetalae</taxon>
        <taxon>asterids</taxon>
        <taxon>Ericales</taxon>
        <taxon>Ericaceae</taxon>
        <taxon>Ericoideae</taxon>
        <taxon>Rhodoreae</taxon>
        <taxon>Rhododendron</taxon>
    </lineage>
</organism>
<evidence type="ECO:0000313" key="1">
    <source>
        <dbReference type="EMBL" id="KAG5545897.1"/>
    </source>
</evidence>